<feature type="non-terminal residue" evidence="1">
    <location>
        <position position="248"/>
    </location>
</feature>
<dbReference type="EMBL" id="RBNJ01005436">
    <property type="protein sequence ID" value="RUS29222.1"/>
    <property type="molecule type" value="Genomic_DNA"/>
</dbReference>
<protein>
    <submittedName>
        <fullName evidence="1">Uncharacterized protein</fullName>
    </submittedName>
</protein>
<organism evidence="1 2">
    <name type="scientific">Jimgerdemannia flammicorona</name>
    <dbReference type="NCBI Taxonomy" id="994334"/>
    <lineage>
        <taxon>Eukaryota</taxon>
        <taxon>Fungi</taxon>
        <taxon>Fungi incertae sedis</taxon>
        <taxon>Mucoromycota</taxon>
        <taxon>Mucoromycotina</taxon>
        <taxon>Endogonomycetes</taxon>
        <taxon>Endogonales</taxon>
        <taxon>Endogonaceae</taxon>
        <taxon>Jimgerdemannia</taxon>
    </lineage>
</organism>
<gene>
    <name evidence="1" type="ORF">BC938DRAFT_480913</name>
</gene>
<name>A0A433QHE8_9FUNG</name>
<keyword evidence="2" id="KW-1185">Reference proteome</keyword>
<reference evidence="1 2" key="1">
    <citation type="journal article" date="2018" name="New Phytol.">
        <title>Phylogenomics of Endogonaceae and evolution of mycorrhizas within Mucoromycota.</title>
        <authorList>
            <person name="Chang Y."/>
            <person name="Desiro A."/>
            <person name="Na H."/>
            <person name="Sandor L."/>
            <person name="Lipzen A."/>
            <person name="Clum A."/>
            <person name="Barry K."/>
            <person name="Grigoriev I.V."/>
            <person name="Martin F.M."/>
            <person name="Stajich J.E."/>
            <person name="Smith M.E."/>
            <person name="Bonito G."/>
            <person name="Spatafora J.W."/>
        </authorList>
    </citation>
    <scope>NUCLEOTIDE SEQUENCE [LARGE SCALE GENOMIC DNA]</scope>
    <source>
        <strain evidence="1 2">AD002</strain>
    </source>
</reference>
<accession>A0A433QHE8</accession>
<dbReference type="AlphaFoldDB" id="A0A433QHE8"/>
<dbReference type="Proteomes" id="UP000274822">
    <property type="component" value="Unassembled WGS sequence"/>
</dbReference>
<evidence type="ECO:0000313" key="1">
    <source>
        <dbReference type="EMBL" id="RUS29222.1"/>
    </source>
</evidence>
<proteinExistence type="predicted"/>
<evidence type="ECO:0000313" key="2">
    <source>
        <dbReference type="Proteomes" id="UP000274822"/>
    </source>
</evidence>
<sequence>MTGPPKVTLQHLLSRPLHHREEQLVRANRINFPGHEETLHKHLQRLGLIGLARYLVWVPFDSFNYVSHVEVRGGGGTSVVYHGIMRWLPLNFAFVRDADDMRTSEYDDLRIAGTEFETQPEELNPPQYEDLAPPEYPICFKNEGIRRDYVLREFDASMVDESIIFDCWNPDPRGRPTAEAVRERILLAYQKRPVLFSSMTRNFIKDRREAHLDQLERDLFDITKADAAWADAWARSDDIDLEKAYRKL</sequence>
<comment type="caution">
    <text evidence="1">The sequence shown here is derived from an EMBL/GenBank/DDBJ whole genome shotgun (WGS) entry which is preliminary data.</text>
</comment>